<dbReference type="AlphaFoldDB" id="A0A1B8GD01"/>
<dbReference type="GO" id="GO:0005829">
    <property type="term" value="C:cytosol"/>
    <property type="evidence" value="ECO:0007669"/>
    <property type="project" value="TreeGrafter"/>
</dbReference>
<gene>
    <name evidence="2" type="ORF">VE01_08088</name>
</gene>
<dbReference type="Gene3D" id="3.40.50.360">
    <property type="match status" value="1"/>
</dbReference>
<dbReference type="GeneID" id="28841474"/>
<dbReference type="Proteomes" id="UP000091956">
    <property type="component" value="Unassembled WGS sequence"/>
</dbReference>
<feature type="domain" description="NADPH-dependent FMN reductase-like" evidence="1">
    <location>
        <begin position="6"/>
        <end position="157"/>
    </location>
</feature>
<dbReference type="InterPro" id="IPR050712">
    <property type="entry name" value="NAD(P)H-dep_reductase"/>
</dbReference>
<name>A0A1B8GD01_9PEZI</name>
<evidence type="ECO:0000313" key="3">
    <source>
        <dbReference type="Proteomes" id="UP000091956"/>
    </source>
</evidence>
<sequence>MASAGPKIGVIICSARTPRACPQIANFIIETIKPASLPTPSNLQPPSLTVIDLQEWNLPMFNESAVPSQIHSYTEYDHAHTQSWSREIQRYDAFIFVTPQYNWGYPAVVKNAIDYLFHEWKGKAAMIVSYGGHGGGKANAQLKQVLQGVRMRPIEKTIGLAFPTKELLVKASSGGDLELVSGSGTWSAQGGSIIEAYKELLEAVSADVVSL</sequence>
<dbReference type="InterPro" id="IPR029039">
    <property type="entry name" value="Flavoprotein-like_sf"/>
</dbReference>
<accession>A0A1B8GD01</accession>
<dbReference type="RefSeq" id="XP_018127444.1">
    <property type="nucleotide sequence ID" value="XM_018277516.2"/>
</dbReference>
<dbReference type="OrthoDB" id="68575at2759"/>
<proteinExistence type="predicted"/>
<evidence type="ECO:0000313" key="2">
    <source>
        <dbReference type="EMBL" id="OBT93711.1"/>
    </source>
</evidence>
<reference evidence="2 3" key="1">
    <citation type="submission" date="2016-03" db="EMBL/GenBank/DDBJ databases">
        <title>Comparative genomics of Pseudogymnoascus destructans, the fungus causing white-nose syndrome of bats.</title>
        <authorList>
            <person name="Palmer J.M."/>
            <person name="Drees K.P."/>
            <person name="Foster J.T."/>
            <person name="Lindner D.L."/>
        </authorList>
    </citation>
    <scope>NUCLEOTIDE SEQUENCE [LARGE SCALE GENOMIC DNA]</scope>
    <source>
        <strain evidence="2 3">UAMH 10579</strain>
    </source>
</reference>
<protein>
    <recommendedName>
        <fullName evidence="1">NADPH-dependent FMN reductase-like domain-containing protein</fullName>
    </recommendedName>
</protein>
<dbReference type="InterPro" id="IPR005025">
    <property type="entry name" value="FMN_Rdtase-like_dom"/>
</dbReference>
<dbReference type="SUPFAM" id="SSF52218">
    <property type="entry name" value="Flavoproteins"/>
    <property type="match status" value="1"/>
</dbReference>
<dbReference type="EMBL" id="KV460250">
    <property type="protein sequence ID" value="OBT93711.1"/>
    <property type="molecule type" value="Genomic_DNA"/>
</dbReference>
<dbReference type="STRING" id="342668.A0A1B8GD01"/>
<dbReference type="GO" id="GO:0010181">
    <property type="term" value="F:FMN binding"/>
    <property type="evidence" value="ECO:0007669"/>
    <property type="project" value="TreeGrafter"/>
</dbReference>
<dbReference type="Pfam" id="PF03358">
    <property type="entry name" value="FMN_red"/>
    <property type="match status" value="1"/>
</dbReference>
<dbReference type="PANTHER" id="PTHR30543">
    <property type="entry name" value="CHROMATE REDUCTASE"/>
    <property type="match status" value="1"/>
</dbReference>
<dbReference type="GO" id="GO:0016491">
    <property type="term" value="F:oxidoreductase activity"/>
    <property type="evidence" value="ECO:0007669"/>
    <property type="project" value="InterPro"/>
</dbReference>
<evidence type="ECO:0000259" key="1">
    <source>
        <dbReference type="Pfam" id="PF03358"/>
    </source>
</evidence>
<organism evidence="2 3">
    <name type="scientific">Pseudogymnoascus verrucosus</name>
    <dbReference type="NCBI Taxonomy" id="342668"/>
    <lineage>
        <taxon>Eukaryota</taxon>
        <taxon>Fungi</taxon>
        <taxon>Dikarya</taxon>
        <taxon>Ascomycota</taxon>
        <taxon>Pezizomycotina</taxon>
        <taxon>Leotiomycetes</taxon>
        <taxon>Thelebolales</taxon>
        <taxon>Thelebolaceae</taxon>
        <taxon>Pseudogymnoascus</taxon>
    </lineage>
</organism>
<keyword evidence="3" id="KW-1185">Reference proteome</keyword>
<dbReference type="PANTHER" id="PTHR30543:SF21">
    <property type="entry name" value="NAD(P)H-DEPENDENT FMN REDUCTASE LOT6"/>
    <property type="match status" value="1"/>
</dbReference>
<reference evidence="3" key="2">
    <citation type="journal article" date="2018" name="Nat. Commun.">
        <title>Extreme sensitivity to ultraviolet light in the fungal pathogen causing white-nose syndrome of bats.</title>
        <authorList>
            <person name="Palmer J.M."/>
            <person name="Drees K.P."/>
            <person name="Foster J.T."/>
            <person name="Lindner D.L."/>
        </authorList>
    </citation>
    <scope>NUCLEOTIDE SEQUENCE [LARGE SCALE GENOMIC DNA]</scope>
    <source>
        <strain evidence="3">UAMH 10579</strain>
    </source>
</reference>